<feature type="compositionally biased region" description="Polar residues" evidence="6">
    <location>
        <begin position="508"/>
        <end position="520"/>
    </location>
</feature>
<dbReference type="Pfam" id="PF08159">
    <property type="entry name" value="NUC153"/>
    <property type="match status" value="1"/>
</dbReference>
<dbReference type="AlphaFoldDB" id="A0A8H6F0A8"/>
<dbReference type="Proteomes" id="UP000536275">
    <property type="component" value="Unassembled WGS sequence"/>
</dbReference>
<proteinExistence type="inferred from homology"/>
<evidence type="ECO:0000256" key="1">
    <source>
        <dbReference type="ARBA" id="ARBA00004604"/>
    </source>
</evidence>
<dbReference type="SUPFAM" id="SSF50978">
    <property type="entry name" value="WD40 repeat-like"/>
    <property type="match status" value="1"/>
</dbReference>
<dbReference type="GO" id="GO:0032040">
    <property type="term" value="C:small-subunit processome"/>
    <property type="evidence" value="ECO:0007669"/>
    <property type="project" value="TreeGrafter"/>
</dbReference>
<accession>A0A8H6F0A8</accession>
<feature type="compositionally biased region" description="Acidic residues" evidence="6">
    <location>
        <begin position="537"/>
        <end position="554"/>
    </location>
</feature>
<dbReference type="GO" id="GO:0030686">
    <property type="term" value="C:90S preribosome"/>
    <property type="evidence" value="ECO:0007669"/>
    <property type="project" value="TreeGrafter"/>
</dbReference>
<dbReference type="InterPro" id="IPR056550">
    <property type="entry name" value="NOL10_2nd"/>
</dbReference>
<feature type="compositionally biased region" description="Basic and acidic residues" evidence="6">
    <location>
        <begin position="522"/>
        <end position="536"/>
    </location>
</feature>
<evidence type="ECO:0000256" key="2">
    <source>
        <dbReference type="ARBA" id="ARBA00005264"/>
    </source>
</evidence>
<dbReference type="InterPro" id="IPR036322">
    <property type="entry name" value="WD40_repeat_dom_sf"/>
</dbReference>
<evidence type="ECO:0000256" key="4">
    <source>
        <dbReference type="ARBA" id="ARBA00022737"/>
    </source>
</evidence>
<gene>
    <name evidence="10" type="ORF">FOB64_006540</name>
</gene>
<comment type="subcellular location">
    <subcellularLocation>
        <location evidence="1">Nucleus</location>
        <location evidence="1">Nucleolus</location>
    </subcellularLocation>
</comment>
<dbReference type="InterPro" id="IPR012580">
    <property type="entry name" value="NUC153"/>
</dbReference>
<feature type="compositionally biased region" description="Basic and acidic residues" evidence="6">
    <location>
        <begin position="555"/>
        <end position="573"/>
    </location>
</feature>
<feature type="domain" description="Nucleolar protein 10-like N-terminal" evidence="9">
    <location>
        <begin position="94"/>
        <end position="355"/>
    </location>
</feature>
<evidence type="ECO:0000313" key="10">
    <source>
        <dbReference type="EMBL" id="KAF6061099.1"/>
    </source>
</evidence>
<dbReference type="InterPro" id="IPR056551">
    <property type="entry name" value="Beta-prop_NOL10_N"/>
</dbReference>
<keyword evidence="4" id="KW-0677">Repeat</keyword>
<dbReference type="InterPro" id="IPR040382">
    <property type="entry name" value="NOL10/Enp2"/>
</dbReference>
<feature type="domain" description="NUC153" evidence="7">
    <location>
        <begin position="482"/>
        <end position="510"/>
    </location>
</feature>
<feature type="compositionally biased region" description="Low complexity" evidence="6">
    <location>
        <begin position="579"/>
        <end position="588"/>
    </location>
</feature>
<dbReference type="SMART" id="SM00320">
    <property type="entry name" value="WD40"/>
    <property type="match status" value="3"/>
</dbReference>
<evidence type="ECO:0000259" key="8">
    <source>
        <dbReference type="Pfam" id="PF23097"/>
    </source>
</evidence>
<dbReference type="Pfam" id="PF23098">
    <property type="entry name" value="Beta-prop_NOL10_N"/>
    <property type="match status" value="1"/>
</dbReference>
<dbReference type="InterPro" id="IPR001680">
    <property type="entry name" value="WD40_rpt"/>
</dbReference>
<evidence type="ECO:0000313" key="11">
    <source>
        <dbReference type="Proteomes" id="UP000536275"/>
    </source>
</evidence>
<dbReference type="InterPro" id="IPR015943">
    <property type="entry name" value="WD40/YVTN_repeat-like_dom_sf"/>
</dbReference>
<dbReference type="GO" id="GO:0000462">
    <property type="term" value="P:maturation of SSU-rRNA from tricistronic rRNA transcript (SSU-rRNA, 5.8S rRNA, LSU-rRNA)"/>
    <property type="evidence" value="ECO:0007669"/>
    <property type="project" value="TreeGrafter"/>
</dbReference>
<dbReference type="EMBL" id="JABWAD010000066">
    <property type="protein sequence ID" value="KAF6061099.1"/>
    <property type="molecule type" value="Genomic_DNA"/>
</dbReference>
<organism evidence="10 11">
    <name type="scientific">Candida albicans</name>
    <name type="common">Yeast</name>
    <dbReference type="NCBI Taxonomy" id="5476"/>
    <lineage>
        <taxon>Eukaryota</taxon>
        <taxon>Fungi</taxon>
        <taxon>Dikarya</taxon>
        <taxon>Ascomycota</taxon>
        <taxon>Saccharomycotina</taxon>
        <taxon>Pichiomycetes</taxon>
        <taxon>Debaryomycetaceae</taxon>
        <taxon>Candida/Lodderomyces clade</taxon>
        <taxon>Candida</taxon>
    </lineage>
</organism>
<keyword evidence="5" id="KW-0539">Nucleus</keyword>
<evidence type="ECO:0000256" key="6">
    <source>
        <dbReference type="SAM" id="MobiDB-lite"/>
    </source>
</evidence>
<comment type="caution">
    <text evidence="10">The sequence shown here is derived from an EMBL/GenBank/DDBJ whole genome shotgun (WGS) entry which is preliminary data.</text>
</comment>
<comment type="similarity">
    <text evidence="2">Belongs to the WD repeat NOL10/ENP2 family.</text>
</comment>
<evidence type="ECO:0000259" key="7">
    <source>
        <dbReference type="Pfam" id="PF08159"/>
    </source>
</evidence>
<name>A0A8H6F0A8_CANAX</name>
<dbReference type="Gene3D" id="2.130.10.10">
    <property type="entry name" value="YVTN repeat-like/Quinoprotein amine dehydrogenase"/>
    <property type="match status" value="2"/>
</dbReference>
<feature type="domain" description="Nucleolar protein 10-like second" evidence="8">
    <location>
        <begin position="360"/>
        <end position="408"/>
    </location>
</feature>
<evidence type="ECO:0000256" key="3">
    <source>
        <dbReference type="ARBA" id="ARBA00022574"/>
    </source>
</evidence>
<sequence>MVLKSTTAGNVSVYQVSGTNVSRSLPDWIDKKRKRALKHDLEYQNRIELIQDFEFSEASNKIKVTNDGQYCMATGLINHKFINDWTKSVHLQCDRSIEFQTAGGLHYRTRIPKFGRCLTYNPINCDLIVGSSSDELYRLNLDQGRFLSSLKLDMTDGGNIDSGCNAVDINSMHGLISAGLDDGTVEFWDPRSKQRAGKLFVSDQLINSTNNTEQSSCGITSLAFRPQDALNFACGTSNGQTLLYDLRASEPYQIKDQGYGYDIKKIIWCQDSLKPEMILTSDKRIVKIWDHTNGKSFASMEPTVDINDICHIPQSGMFFMANEGMPMHTYYIPNLGSAPNWCSFLDNVTEELEEKPSDSIYSNFKFITRDEVVKLNLTHLIGSKVLRSYMHGFFINTELYDKVNLISNPNSIYDQRKREIANKINEERKSRILTSSNGNDLPTKIKVNKDLVNKLQTKFAENGTPDGNANGATDYVESIVNDDRFREMFENPDFEIDEESHEYKQLNPVKSTKDITTTNMSDEERLNMKDSHHTGLDSDESDEESDSESEEQSEDEAKSAETRERVDSKKFQNEMKILSQQSSSSSSSLANTEKASVSFGSQVNKLNKISKQNKNNNVLVMLKMLDYVDMLVSDSGKTKDSGRTKQRFEGRRIASKNKFRGM</sequence>
<dbReference type="Pfam" id="PF23097">
    <property type="entry name" value="NOL10_2nd"/>
    <property type="match status" value="1"/>
</dbReference>
<evidence type="ECO:0000256" key="5">
    <source>
        <dbReference type="ARBA" id="ARBA00023242"/>
    </source>
</evidence>
<keyword evidence="3" id="KW-0853">WD repeat</keyword>
<protein>
    <submittedName>
        <fullName evidence="10">Nucleolar domain family protein</fullName>
    </submittedName>
</protein>
<evidence type="ECO:0000259" key="9">
    <source>
        <dbReference type="Pfam" id="PF23098"/>
    </source>
</evidence>
<dbReference type="PANTHER" id="PTHR14927:SF0">
    <property type="entry name" value="NUCLEOLAR PROTEIN 10"/>
    <property type="match status" value="1"/>
</dbReference>
<dbReference type="PANTHER" id="PTHR14927">
    <property type="entry name" value="NUCLEOLAR PROTEIN 10"/>
    <property type="match status" value="1"/>
</dbReference>
<feature type="region of interest" description="Disordered" evidence="6">
    <location>
        <begin position="496"/>
        <end position="589"/>
    </location>
</feature>
<reference evidence="10 11" key="1">
    <citation type="submission" date="2020-03" db="EMBL/GenBank/DDBJ databases">
        <title>FDA dAtabase for Regulatory Grade micrObial Sequences (FDA-ARGOS): Supporting development and validation of Infectious Disease Dx tests.</title>
        <authorList>
            <person name="Campos J."/>
            <person name="Goldberg B."/>
            <person name="Tallon L."/>
            <person name="Sadzewicz L."/>
            <person name="Vavikolanu K."/>
            <person name="Mehta A."/>
            <person name="Aluvathingal J."/>
            <person name="Nadendla S."/>
            <person name="Nandy P."/>
            <person name="Geyer C."/>
            <person name="Yan Y."/>
            <person name="Sichtig H."/>
        </authorList>
    </citation>
    <scope>NUCLEOTIDE SEQUENCE [LARGE SCALE GENOMIC DNA]</scope>
    <source>
        <strain evidence="10 11">FDAARGOS_656</strain>
    </source>
</reference>